<organism evidence="1">
    <name type="scientific">Gordonia amarae</name>
    <dbReference type="NCBI Taxonomy" id="36821"/>
    <lineage>
        <taxon>Bacteria</taxon>
        <taxon>Bacillati</taxon>
        <taxon>Actinomycetota</taxon>
        <taxon>Actinomycetes</taxon>
        <taxon>Mycobacteriales</taxon>
        <taxon>Gordoniaceae</taxon>
        <taxon>Gordonia</taxon>
    </lineage>
</organism>
<sequence>MDVPVPENWDRYFRGLVVTQIIVLLILLTFFVVCCLYGGIAQVAMGSLFFFPFLFLAATSWRAQVLVVKRRAREGSVRIIDRSLSIPVDQPLWDLYVIAVISFIISLVAVVILQLCGYGSDESKWYSTGIICAVGVIIERVLVIGRGSRDVLVLSAHGVVARSLDGKPVHIRWGQVNEIVPCRRTRGSTKVAVGKGPSAMTFDVSHLATGSPTAFWLLDFYARHPSLRDELGDVRVLRRIRDGSLVESTRRHV</sequence>
<accession>A0A857MGH0</accession>
<evidence type="ECO:0000313" key="1">
    <source>
        <dbReference type="EMBL" id="QHN40391.1"/>
    </source>
</evidence>
<dbReference type="RefSeq" id="WP_005182493.1">
    <property type="nucleotide sequence ID" value="NZ_CP045804.1"/>
</dbReference>
<protein>
    <submittedName>
        <fullName evidence="1">Uncharacterized protein</fullName>
    </submittedName>
</protein>
<reference evidence="1" key="1">
    <citation type="journal article" date="2021" name="Nat. Microbiol.">
        <title>Cocultivation of an ultrasmall environmental parasitic bacterium with lytic ability against bacteria associated with wastewater foams.</title>
        <authorList>
            <person name="Batinovic S."/>
            <person name="Rose J.J.A."/>
            <person name="Ratcliffe J."/>
            <person name="Seviour R.J."/>
            <person name="Petrovski S."/>
        </authorList>
    </citation>
    <scope>NUCLEOTIDE SEQUENCE</scope>
    <source>
        <strain evidence="1">CON44</strain>
    </source>
</reference>
<dbReference type="EMBL" id="CP045810">
    <property type="protein sequence ID" value="QHN40391.1"/>
    <property type="molecule type" value="Genomic_DNA"/>
</dbReference>
<proteinExistence type="predicted"/>
<name>A0A857MGH0_9ACTN</name>
<dbReference type="AlphaFoldDB" id="A0A857MGH0"/>
<gene>
    <name evidence="1" type="ORF">GII30_15655</name>
</gene>